<protein>
    <submittedName>
        <fullName evidence="1">Uncharacterized protein</fullName>
    </submittedName>
</protein>
<keyword evidence="2" id="KW-1185">Reference proteome</keyword>
<sequence>MITTLLEGPVLEAGLSEAVTLVLEPLPTVSQTISTFADTEAVSSIGEPFAGIHLYGIVRDKVQFQLPKSIISMLLNYQAVR</sequence>
<dbReference type="AlphaFoldDB" id="A0A3P7LET3"/>
<proteinExistence type="predicted"/>
<organism evidence="1 2">
    <name type="scientific">Dibothriocephalus latus</name>
    <name type="common">Fish tapeworm</name>
    <name type="synonym">Diphyllobothrium latum</name>
    <dbReference type="NCBI Taxonomy" id="60516"/>
    <lineage>
        <taxon>Eukaryota</taxon>
        <taxon>Metazoa</taxon>
        <taxon>Spiralia</taxon>
        <taxon>Lophotrochozoa</taxon>
        <taxon>Platyhelminthes</taxon>
        <taxon>Cestoda</taxon>
        <taxon>Eucestoda</taxon>
        <taxon>Diphyllobothriidea</taxon>
        <taxon>Diphyllobothriidae</taxon>
        <taxon>Dibothriocephalus</taxon>
    </lineage>
</organism>
<evidence type="ECO:0000313" key="1">
    <source>
        <dbReference type="EMBL" id="VDN15405.1"/>
    </source>
</evidence>
<reference evidence="1 2" key="1">
    <citation type="submission" date="2018-11" db="EMBL/GenBank/DDBJ databases">
        <authorList>
            <consortium name="Pathogen Informatics"/>
        </authorList>
    </citation>
    <scope>NUCLEOTIDE SEQUENCE [LARGE SCALE GENOMIC DNA]</scope>
</reference>
<gene>
    <name evidence="1" type="ORF">DILT_LOCUS11236</name>
</gene>
<dbReference type="EMBL" id="UYRU01062409">
    <property type="protein sequence ID" value="VDN15405.1"/>
    <property type="molecule type" value="Genomic_DNA"/>
</dbReference>
<name>A0A3P7LET3_DIBLA</name>
<accession>A0A3P7LET3</accession>
<evidence type="ECO:0000313" key="2">
    <source>
        <dbReference type="Proteomes" id="UP000281553"/>
    </source>
</evidence>
<dbReference type="Proteomes" id="UP000281553">
    <property type="component" value="Unassembled WGS sequence"/>
</dbReference>